<dbReference type="EMBL" id="CM042025">
    <property type="protein sequence ID" value="KAI3805959.1"/>
    <property type="molecule type" value="Genomic_DNA"/>
</dbReference>
<reference evidence="1 2" key="2">
    <citation type="journal article" date="2022" name="Mol. Ecol. Resour.">
        <title>The genomes of chicory, endive, great burdock and yacon provide insights into Asteraceae paleo-polyploidization history and plant inulin production.</title>
        <authorList>
            <person name="Fan W."/>
            <person name="Wang S."/>
            <person name="Wang H."/>
            <person name="Wang A."/>
            <person name="Jiang F."/>
            <person name="Liu H."/>
            <person name="Zhao H."/>
            <person name="Xu D."/>
            <person name="Zhang Y."/>
        </authorList>
    </citation>
    <scope>NUCLEOTIDE SEQUENCE [LARGE SCALE GENOMIC DNA]</scope>
    <source>
        <strain evidence="2">cv. Yunnan</strain>
        <tissue evidence="1">Leaves</tissue>
    </source>
</reference>
<evidence type="ECO:0000313" key="2">
    <source>
        <dbReference type="Proteomes" id="UP001056120"/>
    </source>
</evidence>
<gene>
    <name evidence="1" type="ORF">L1987_21847</name>
</gene>
<protein>
    <submittedName>
        <fullName evidence="1">Uncharacterized protein</fullName>
    </submittedName>
</protein>
<reference evidence="2" key="1">
    <citation type="journal article" date="2022" name="Mol. Ecol. Resour.">
        <title>The genomes of chicory, endive, great burdock and yacon provide insights into Asteraceae palaeo-polyploidization history and plant inulin production.</title>
        <authorList>
            <person name="Fan W."/>
            <person name="Wang S."/>
            <person name="Wang H."/>
            <person name="Wang A."/>
            <person name="Jiang F."/>
            <person name="Liu H."/>
            <person name="Zhao H."/>
            <person name="Xu D."/>
            <person name="Zhang Y."/>
        </authorList>
    </citation>
    <scope>NUCLEOTIDE SEQUENCE [LARGE SCALE GENOMIC DNA]</scope>
    <source>
        <strain evidence="2">cv. Yunnan</strain>
    </source>
</reference>
<name>A0ACB9ICI2_9ASTR</name>
<proteinExistence type="predicted"/>
<dbReference type="Proteomes" id="UP001056120">
    <property type="component" value="Linkage Group LG08"/>
</dbReference>
<accession>A0ACB9ICI2</accession>
<evidence type="ECO:0000313" key="1">
    <source>
        <dbReference type="EMBL" id="KAI3805959.1"/>
    </source>
</evidence>
<keyword evidence="2" id="KW-1185">Reference proteome</keyword>
<comment type="caution">
    <text evidence="1">The sequence shown here is derived from an EMBL/GenBank/DDBJ whole genome shotgun (WGS) entry which is preliminary data.</text>
</comment>
<sequence length="70" mass="8101">MDKITSVAIPLALVDPSLFLIPTCERRISFQISYCHVTTKSSFYLLPRCLQAGLFSLKDQEIYLFLFHFL</sequence>
<organism evidence="1 2">
    <name type="scientific">Smallanthus sonchifolius</name>
    <dbReference type="NCBI Taxonomy" id="185202"/>
    <lineage>
        <taxon>Eukaryota</taxon>
        <taxon>Viridiplantae</taxon>
        <taxon>Streptophyta</taxon>
        <taxon>Embryophyta</taxon>
        <taxon>Tracheophyta</taxon>
        <taxon>Spermatophyta</taxon>
        <taxon>Magnoliopsida</taxon>
        <taxon>eudicotyledons</taxon>
        <taxon>Gunneridae</taxon>
        <taxon>Pentapetalae</taxon>
        <taxon>asterids</taxon>
        <taxon>campanulids</taxon>
        <taxon>Asterales</taxon>
        <taxon>Asteraceae</taxon>
        <taxon>Asteroideae</taxon>
        <taxon>Heliantheae alliance</taxon>
        <taxon>Millerieae</taxon>
        <taxon>Smallanthus</taxon>
    </lineage>
</organism>